<evidence type="ECO:0000313" key="1">
    <source>
        <dbReference type="EMBL" id="KAH9476522.1"/>
    </source>
</evidence>
<dbReference type="EMBL" id="JAFIQS020000010">
    <property type="protein sequence ID" value="KAH9476522.1"/>
    <property type="molecule type" value="Genomic_DNA"/>
</dbReference>
<reference evidence="1" key="1">
    <citation type="submission" date="2021-10" db="EMBL/GenBank/DDBJ databases">
        <title>Psilocybe cubensis genome.</title>
        <authorList>
            <person name="Mckernan K.J."/>
            <person name="Crawford S."/>
            <person name="Trippe A."/>
            <person name="Kane L.T."/>
            <person name="Mclaughlin S."/>
        </authorList>
    </citation>
    <scope>NUCLEOTIDE SEQUENCE</scope>
    <source>
        <strain evidence="1">MGC-MH-2018</strain>
    </source>
</reference>
<sequence>MSEKDLSFKPRPTPRFSSDTVGQGQTAKKHSFSMPARMGHENSDGPERFIPGAFPTDNSPAPNRRQGVRVGTGMMLNDPDEVDRTQLPTSEEPSLSRVGVGSLPGGIKEPGVAILPEERLHPDPYLRGYTALDASSLQKGIQRNRTYELPTTEEPSGSRVGIGSMPGTIHEGGVATLPEERIDGRPYGSGHTGFEKTLGKGHTVRQVHPVHGTKPKKKHSIGSKPKQAPQHAKSPPKSNAKIIVDDQARQALHEQNPIRPSPSKSNTFPSDERTLPGDTIFSATQRARAHDPNFIHGSGGKPASRPIEEPATTTDDQRKKVSQNLATQGSQGLGNAAHVGSSMLQSVEGAAIGALHGAEHVFHNIESSARAYFPDVSKQGAENMLHSLESGAKAHMPSVPSYFRGGNVRAAKNTSQGQHSTPSGGVGGPMNATGSGSFTTSGADAPHSKAKDFAMPDSQPNQHGGTDASETIIHRPRGVEAEYFRIGEFDIYGERLDTDQFVYEDDITTEEGDSIRSRNSEHFFAKADADRDRASDRARGSYAPGDGSKRQGDSPEVLYGYGGVGYYKQGGEGILPGYPTPEGMNKLISDRLKDDHLRATAGDLILPDANYFAQSHIGSNSAKEKFNTAKSEAVQGPISEGISVDTEHYDDEIKHLPTPSVVKRDPEELKEIPVFEGGASSASGKFEAVFEAAPDEYKTPTDLGSKGSSPYPLEAKEVPVFKSGEPTAVGKYEAVFQPATTGRRVEGPKLAKEEVKWKEYQTSKNVAPTGGLKVGYLGKPVSEEEKALELEQARQAAVRKMGID</sequence>
<protein>
    <submittedName>
        <fullName evidence="1">Uncharacterized protein</fullName>
    </submittedName>
</protein>
<proteinExistence type="predicted"/>
<gene>
    <name evidence="1" type="ORF">JR316_0010434</name>
</gene>
<dbReference type="Proteomes" id="UP000664032">
    <property type="component" value="Unassembled WGS sequence"/>
</dbReference>
<name>A0ACB8GMB0_PSICU</name>
<comment type="caution">
    <text evidence="1">The sequence shown here is derived from an EMBL/GenBank/DDBJ whole genome shotgun (WGS) entry which is preliminary data.</text>
</comment>
<evidence type="ECO:0000313" key="2">
    <source>
        <dbReference type="Proteomes" id="UP000664032"/>
    </source>
</evidence>
<accession>A0ACB8GMB0</accession>
<keyword evidence="2" id="KW-1185">Reference proteome</keyword>
<organism evidence="1 2">
    <name type="scientific">Psilocybe cubensis</name>
    <name type="common">Psychedelic mushroom</name>
    <name type="synonym">Stropharia cubensis</name>
    <dbReference type="NCBI Taxonomy" id="181762"/>
    <lineage>
        <taxon>Eukaryota</taxon>
        <taxon>Fungi</taxon>
        <taxon>Dikarya</taxon>
        <taxon>Basidiomycota</taxon>
        <taxon>Agaricomycotina</taxon>
        <taxon>Agaricomycetes</taxon>
        <taxon>Agaricomycetidae</taxon>
        <taxon>Agaricales</taxon>
        <taxon>Agaricineae</taxon>
        <taxon>Strophariaceae</taxon>
        <taxon>Psilocybe</taxon>
    </lineage>
</organism>